<comment type="caution">
    <text evidence="2">The sequence shown here is derived from an EMBL/GenBank/DDBJ whole genome shotgun (WGS) entry which is preliminary data.</text>
</comment>
<dbReference type="GO" id="GO:0016757">
    <property type="term" value="F:glycosyltransferase activity"/>
    <property type="evidence" value="ECO:0007669"/>
    <property type="project" value="UniProtKB-ARBA"/>
</dbReference>
<dbReference type="PANTHER" id="PTHR12526:SF638">
    <property type="entry name" value="SPORE COAT PROTEIN SA"/>
    <property type="match status" value="1"/>
</dbReference>
<organism evidence="2 3">
    <name type="scientific">Variovorax guangxiensis</name>
    <dbReference type="NCBI Taxonomy" id="1775474"/>
    <lineage>
        <taxon>Bacteria</taxon>
        <taxon>Pseudomonadati</taxon>
        <taxon>Pseudomonadota</taxon>
        <taxon>Betaproteobacteria</taxon>
        <taxon>Burkholderiales</taxon>
        <taxon>Comamonadaceae</taxon>
        <taxon>Variovorax</taxon>
    </lineage>
</organism>
<dbReference type="AlphaFoldDB" id="A0A502DKE1"/>
<accession>A0A502DKE1</accession>
<dbReference type="RefSeq" id="WP_140844306.1">
    <property type="nucleotide sequence ID" value="NZ_RCZI01000004.1"/>
</dbReference>
<name>A0A502DKE1_9BURK</name>
<dbReference type="Pfam" id="PF13692">
    <property type="entry name" value="Glyco_trans_1_4"/>
    <property type="match status" value="1"/>
</dbReference>
<sequence>MAKKILLFVVNVDWFFTSHRMPIALAAMRDGYEVHIATSITTKLDDLRRNGLIVHELKLRREGASFLNGFSSLRQLVRLFRLLRPRVVHLVTIKPVLLGGIAARLTGIPAVVAAVSGLGYVFTAQGKAAYLRRWAIAKVYRIALSNPRLQVIFQNEDDRRILCHFARLDPARSILIRGSGVDLRDYHLSPLPPGVPTVVMAARLLRDKGVGEFIEAARLLRGRGSIARFVLVGSLDEANPTSLTKARLEAIVKEDIVELWGHRTDMPNVMAQASIVVLPSYREGLPKVLIEAAACGRPVVTTDVPGCRDAIEADMTGLLVPVRDAVALAYAIERLVSSPALCRDMGVAGRRLAEAAFDLKIVVDAHLNLYKKIAMTS</sequence>
<dbReference type="OrthoDB" id="9775208at2"/>
<protein>
    <submittedName>
        <fullName evidence="2">Glycosyltransferase family 1 protein</fullName>
    </submittedName>
</protein>
<evidence type="ECO:0000259" key="1">
    <source>
        <dbReference type="Pfam" id="PF13477"/>
    </source>
</evidence>
<dbReference type="InterPro" id="IPR028098">
    <property type="entry name" value="Glyco_trans_4-like_N"/>
</dbReference>
<dbReference type="CDD" id="cd03808">
    <property type="entry name" value="GT4_CapM-like"/>
    <property type="match status" value="1"/>
</dbReference>
<dbReference type="PANTHER" id="PTHR12526">
    <property type="entry name" value="GLYCOSYLTRANSFERASE"/>
    <property type="match status" value="1"/>
</dbReference>
<dbReference type="Gene3D" id="3.40.50.2000">
    <property type="entry name" value="Glycogen Phosphorylase B"/>
    <property type="match status" value="2"/>
</dbReference>
<dbReference type="EMBL" id="RCZI01000004">
    <property type="protein sequence ID" value="TPG25778.1"/>
    <property type="molecule type" value="Genomic_DNA"/>
</dbReference>
<gene>
    <name evidence="2" type="ORF">EAH82_15265</name>
</gene>
<dbReference type="Proteomes" id="UP000319212">
    <property type="component" value="Unassembled WGS sequence"/>
</dbReference>
<dbReference type="Pfam" id="PF13477">
    <property type="entry name" value="Glyco_trans_4_2"/>
    <property type="match status" value="1"/>
</dbReference>
<evidence type="ECO:0000313" key="2">
    <source>
        <dbReference type="EMBL" id="TPG25778.1"/>
    </source>
</evidence>
<evidence type="ECO:0000313" key="3">
    <source>
        <dbReference type="Proteomes" id="UP000319212"/>
    </source>
</evidence>
<reference evidence="2 3" key="1">
    <citation type="journal article" date="2019" name="Environ. Microbiol.">
        <title>Species interactions and distinct microbial communities in high Arctic permafrost affected cryosols are associated with the CH4 and CO2 gas fluxes.</title>
        <authorList>
            <person name="Altshuler I."/>
            <person name="Hamel J."/>
            <person name="Turney S."/>
            <person name="Magnuson E."/>
            <person name="Levesque R."/>
            <person name="Greer C."/>
            <person name="Whyte L.G."/>
        </authorList>
    </citation>
    <scope>NUCLEOTIDE SEQUENCE [LARGE SCALE GENOMIC DNA]</scope>
    <source>
        <strain evidence="2 3">S06.C</strain>
    </source>
</reference>
<proteinExistence type="predicted"/>
<feature type="domain" description="Glycosyltransferase subfamily 4-like N-terminal" evidence="1">
    <location>
        <begin position="6"/>
        <end position="143"/>
    </location>
</feature>
<keyword evidence="2" id="KW-0808">Transferase</keyword>
<dbReference type="SUPFAM" id="SSF53756">
    <property type="entry name" value="UDP-Glycosyltransferase/glycogen phosphorylase"/>
    <property type="match status" value="1"/>
</dbReference>